<dbReference type="GO" id="GO:0005886">
    <property type="term" value="C:plasma membrane"/>
    <property type="evidence" value="ECO:0007669"/>
    <property type="project" value="UniProtKB-SubCell"/>
</dbReference>
<gene>
    <name evidence="17" type="ORF">K7J14_13555</name>
</gene>
<feature type="signal peptide" evidence="16">
    <location>
        <begin position="1"/>
        <end position="16"/>
    </location>
</feature>
<dbReference type="InterPro" id="IPR050732">
    <property type="entry name" value="Beta-glucan_modifiers"/>
</dbReference>
<evidence type="ECO:0000313" key="18">
    <source>
        <dbReference type="Proteomes" id="UP001198163"/>
    </source>
</evidence>
<dbReference type="Pfam" id="PF00332">
    <property type="entry name" value="Glyco_hydro_17"/>
    <property type="match status" value="1"/>
</dbReference>
<dbReference type="PROSITE" id="PS51257">
    <property type="entry name" value="PROKAR_LIPOPROTEIN"/>
    <property type="match status" value="1"/>
</dbReference>
<evidence type="ECO:0000256" key="1">
    <source>
        <dbReference type="ARBA" id="ARBA00004191"/>
    </source>
</evidence>
<evidence type="ECO:0000256" key="10">
    <source>
        <dbReference type="ARBA" id="ARBA00023277"/>
    </source>
</evidence>
<evidence type="ECO:0000256" key="2">
    <source>
        <dbReference type="ARBA" id="ARBA00004236"/>
    </source>
</evidence>
<dbReference type="InterPro" id="IPR000490">
    <property type="entry name" value="Glyco_hydro_17"/>
</dbReference>
<name>A0AAE3ELM3_9SPIR</name>
<organism evidence="17 18">
    <name type="scientific">Teretinema zuelzerae</name>
    <dbReference type="NCBI Taxonomy" id="156"/>
    <lineage>
        <taxon>Bacteria</taxon>
        <taxon>Pseudomonadati</taxon>
        <taxon>Spirochaetota</taxon>
        <taxon>Spirochaetia</taxon>
        <taxon>Spirochaetales</taxon>
        <taxon>Treponemataceae</taxon>
        <taxon>Teretinema</taxon>
    </lineage>
</organism>
<dbReference type="PANTHER" id="PTHR16631">
    <property type="entry name" value="GLUCAN 1,3-BETA-GLUCOSIDASE"/>
    <property type="match status" value="1"/>
</dbReference>
<keyword evidence="8" id="KW-0472">Membrane</keyword>
<protein>
    <recommendedName>
        <fullName evidence="15">Endo-1,3-beta-glucanase btgC</fullName>
    </recommendedName>
    <alternativeName>
        <fullName evidence="14">Laminarinase btgC</fullName>
    </alternativeName>
</protein>
<dbReference type="GO" id="GO:0042973">
    <property type="term" value="F:glucan endo-1,3-beta-D-glucosidase activity"/>
    <property type="evidence" value="ECO:0007669"/>
    <property type="project" value="TreeGrafter"/>
</dbReference>
<keyword evidence="4" id="KW-0134">Cell wall</keyword>
<evidence type="ECO:0000256" key="4">
    <source>
        <dbReference type="ARBA" id="ARBA00022512"/>
    </source>
</evidence>
<keyword evidence="7" id="KW-0378">Hydrolase</keyword>
<keyword evidence="12" id="KW-0624">Polysaccharide degradation</keyword>
<dbReference type="Gene3D" id="2.60.40.1080">
    <property type="match status" value="1"/>
</dbReference>
<dbReference type="GO" id="GO:0071555">
    <property type="term" value="P:cell wall organization"/>
    <property type="evidence" value="ECO:0007669"/>
    <property type="project" value="UniProtKB-KW"/>
</dbReference>
<dbReference type="Proteomes" id="UP001198163">
    <property type="component" value="Unassembled WGS sequence"/>
</dbReference>
<evidence type="ECO:0000256" key="12">
    <source>
        <dbReference type="ARBA" id="ARBA00023326"/>
    </source>
</evidence>
<dbReference type="InterPro" id="IPR017853">
    <property type="entry name" value="GH"/>
</dbReference>
<accession>A0AAE3ELM3</accession>
<dbReference type="GO" id="GO:0000272">
    <property type="term" value="P:polysaccharide catabolic process"/>
    <property type="evidence" value="ECO:0007669"/>
    <property type="project" value="UniProtKB-KW"/>
</dbReference>
<reference evidence="17" key="1">
    <citation type="submission" date="2021-08" db="EMBL/GenBank/DDBJ databases">
        <title>Comparative analyses of Brucepasteria parasyntrophica and Teretinema zuelzerae.</title>
        <authorList>
            <person name="Song Y."/>
            <person name="Brune A."/>
        </authorList>
    </citation>
    <scope>NUCLEOTIDE SEQUENCE</scope>
    <source>
        <strain evidence="17">DSM 1903</strain>
    </source>
</reference>
<evidence type="ECO:0000256" key="9">
    <source>
        <dbReference type="ARBA" id="ARBA00023180"/>
    </source>
</evidence>
<keyword evidence="9" id="KW-0325">Glycoprotein</keyword>
<comment type="function">
    <text evidence="13">Glucanases play a role in cell expansion during growth, in cell-cell fusion during mating, and in spore release during sporulation. This enzyme may be involved in beta-glucan degradation. Active on laminarin and lichenan.</text>
</comment>
<keyword evidence="11" id="KW-0961">Cell wall biogenesis/degradation</keyword>
<evidence type="ECO:0000256" key="11">
    <source>
        <dbReference type="ARBA" id="ARBA00023316"/>
    </source>
</evidence>
<dbReference type="RefSeq" id="WP_230757397.1">
    <property type="nucleotide sequence ID" value="NZ_JAINWA010000003.1"/>
</dbReference>
<evidence type="ECO:0000256" key="13">
    <source>
        <dbReference type="ARBA" id="ARBA00037649"/>
    </source>
</evidence>
<keyword evidence="5" id="KW-0964">Secreted</keyword>
<evidence type="ECO:0000256" key="15">
    <source>
        <dbReference type="ARBA" id="ARBA00043078"/>
    </source>
</evidence>
<evidence type="ECO:0000256" key="6">
    <source>
        <dbReference type="ARBA" id="ARBA00022729"/>
    </source>
</evidence>
<dbReference type="AlphaFoldDB" id="A0AAE3ELM3"/>
<evidence type="ECO:0000256" key="14">
    <source>
        <dbReference type="ARBA" id="ARBA00042373"/>
    </source>
</evidence>
<evidence type="ECO:0000256" key="3">
    <source>
        <dbReference type="ARBA" id="ARBA00022475"/>
    </source>
</evidence>
<dbReference type="PANTHER" id="PTHR16631:SF17">
    <property type="entry name" value="GLUCAN ENDO-1,3-BETA-GLUCOSIDASE BTGC"/>
    <property type="match status" value="1"/>
</dbReference>
<feature type="chain" id="PRO_5042127174" description="Endo-1,3-beta-glucanase btgC" evidence="16">
    <location>
        <begin position="17"/>
        <end position="586"/>
    </location>
</feature>
<dbReference type="EMBL" id="JAINWA010000003">
    <property type="protein sequence ID" value="MCD1655718.1"/>
    <property type="molecule type" value="Genomic_DNA"/>
</dbReference>
<keyword evidence="18" id="KW-1185">Reference proteome</keyword>
<keyword evidence="6 16" id="KW-0732">Signal</keyword>
<keyword evidence="3" id="KW-1003">Cell membrane</keyword>
<proteinExistence type="predicted"/>
<keyword evidence="10" id="KW-0119">Carbohydrate metabolism</keyword>
<comment type="caution">
    <text evidence="17">The sequence shown here is derived from an EMBL/GenBank/DDBJ whole genome shotgun (WGS) entry which is preliminary data.</text>
</comment>
<evidence type="ECO:0000256" key="5">
    <source>
        <dbReference type="ARBA" id="ARBA00022525"/>
    </source>
</evidence>
<dbReference type="SUPFAM" id="SSF51445">
    <property type="entry name" value="(Trans)glycosidases"/>
    <property type="match status" value="1"/>
</dbReference>
<sequence length="586" mass="63735">MKKIALTLMAASIALAAFTGCSQTGDDAGASGTTVKSLTVTPAEITDLQVSDTVTFTVKANLSDGTVKTVSRASSYGTSSHYTMEANILTATAEGSGTIAVTYEGAEVSVPYTVVDKYESLALVIPSLSGDTLTAEIGDSIPVTAVLTLKDGTTQNATPADGLSLSGPGFFVSADGEGLLLRAVDGGEGTLVATFKSKSASVAVSVPAYEFGSRRFIPDDVLALRAYSFSGYRTGQSPNDQIYPSVEELKEDLELMHKANIHFLRLYDTSIHAERSLEAMKATGHPFKVQLGVWIAGNDATHGTANWKQIDGAMALIAEYPELIASISVGNECMVDWNTWAWATPADMRKYIQFVRSNVSVPVTTDDNWEPFAAYDIKNDEGETGIIAKGVKIYRNGDASDPYQTEQVAKVVDYIALHTYPIADTPWGIWDWEQKDVAAGPARGVAMMDLAIKVAKKQYQAARDNLDAWGLTDMPLIIGETGWKHRDTNSWPGRSHPVNAKMYYDRMMDWVYGSGRAADQSDGPWACFYFEAFDEPWKQGDDGWGLFNVDREPTYTLWAQSDSDEFVRPADSPEYTDADVTYFGKE</sequence>
<dbReference type="GO" id="GO:0009986">
    <property type="term" value="C:cell surface"/>
    <property type="evidence" value="ECO:0007669"/>
    <property type="project" value="TreeGrafter"/>
</dbReference>
<evidence type="ECO:0000256" key="16">
    <source>
        <dbReference type="SAM" id="SignalP"/>
    </source>
</evidence>
<comment type="subcellular location">
    <subcellularLocation>
        <location evidence="2">Cell membrane</location>
    </subcellularLocation>
    <subcellularLocation>
        <location evidence="1">Secreted</location>
        <location evidence="1">Cell wall</location>
    </subcellularLocation>
</comment>
<dbReference type="Gene3D" id="3.20.20.80">
    <property type="entry name" value="Glycosidases"/>
    <property type="match status" value="1"/>
</dbReference>
<evidence type="ECO:0000256" key="7">
    <source>
        <dbReference type="ARBA" id="ARBA00022801"/>
    </source>
</evidence>
<evidence type="ECO:0000313" key="17">
    <source>
        <dbReference type="EMBL" id="MCD1655718.1"/>
    </source>
</evidence>
<evidence type="ECO:0000256" key="8">
    <source>
        <dbReference type="ARBA" id="ARBA00023136"/>
    </source>
</evidence>
<dbReference type="GO" id="GO:0005576">
    <property type="term" value="C:extracellular region"/>
    <property type="evidence" value="ECO:0007669"/>
    <property type="project" value="TreeGrafter"/>
</dbReference>